<evidence type="ECO:0000256" key="3">
    <source>
        <dbReference type="ARBA" id="ARBA00008773"/>
    </source>
</evidence>
<dbReference type="EMBL" id="CM004396">
    <property type="protein sequence ID" value="OAY38629.1"/>
    <property type="molecule type" value="Genomic_DNA"/>
</dbReference>
<protein>
    <recommendedName>
        <fullName evidence="4">glucan endo-1,3-beta-D-glucosidase</fullName>
        <ecNumber evidence="4">3.2.1.39</ecNumber>
    </recommendedName>
    <alternativeName>
        <fullName evidence="11">(1-&gt;3)-beta-glucan endohydrolase</fullName>
    </alternativeName>
    <alternativeName>
        <fullName evidence="12">Beta-1,3-endoglucanase</fullName>
    </alternativeName>
</protein>
<evidence type="ECO:0000256" key="5">
    <source>
        <dbReference type="ARBA" id="ARBA00022622"/>
    </source>
</evidence>
<gene>
    <name evidence="17" type="ORF">MANES_10G030200v8</name>
</gene>
<dbReference type="GO" id="GO:0005975">
    <property type="term" value="P:carbohydrate metabolic process"/>
    <property type="evidence" value="ECO:0007669"/>
    <property type="project" value="InterPro"/>
</dbReference>
<comment type="subcellular location">
    <subcellularLocation>
        <location evidence="2">Cell membrane</location>
        <topology evidence="2">Lipid-anchor</topology>
        <topology evidence="2">GPI-anchor</topology>
    </subcellularLocation>
</comment>
<feature type="region of interest" description="Disordered" evidence="14">
    <location>
        <begin position="347"/>
        <end position="367"/>
    </location>
</feature>
<evidence type="ECO:0000256" key="4">
    <source>
        <dbReference type="ARBA" id="ARBA00012780"/>
    </source>
</evidence>
<reference evidence="18" key="1">
    <citation type="journal article" date="2016" name="Nat. Biotechnol.">
        <title>Sequencing wild and cultivated cassava and related species reveals extensive interspecific hybridization and genetic diversity.</title>
        <authorList>
            <person name="Bredeson J.V."/>
            <person name="Lyons J.B."/>
            <person name="Prochnik S.E."/>
            <person name="Wu G.A."/>
            <person name="Ha C.M."/>
            <person name="Edsinger-Gonzales E."/>
            <person name="Grimwood J."/>
            <person name="Schmutz J."/>
            <person name="Rabbi I.Y."/>
            <person name="Egesi C."/>
            <person name="Nauluvula P."/>
            <person name="Lebot V."/>
            <person name="Ndunguru J."/>
            <person name="Mkamilo G."/>
            <person name="Bart R.S."/>
            <person name="Setter T.L."/>
            <person name="Gleadow R.M."/>
            <person name="Kulakow P."/>
            <person name="Ferguson M.E."/>
            <person name="Rounsley S."/>
            <person name="Rokhsar D.S."/>
        </authorList>
    </citation>
    <scope>NUCLEOTIDE SEQUENCE [LARGE SCALE GENOMIC DNA]</scope>
    <source>
        <strain evidence="18">cv. AM560-2</strain>
    </source>
</reference>
<evidence type="ECO:0000256" key="7">
    <source>
        <dbReference type="ARBA" id="ARBA00022801"/>
    </source>
</evidence>
<dbReference type="SUPFAM" id="SSF51445">
    <property type="entry name" value="(Trans)glycosidases"/>
    <property type="match status" value="1"/>
</dbReference>
<dbReference type="Gramene" id="Manes.10G030200.1.v8.1">
    <property type="protein sequence ID" value="Manes.10G030200.1.v8.1.CDS"/>
    <property type="gene ID" value="Manes.10G030200.v8.1"/>
</dbReference>
<dbReference type="AlphaFoldDB" id="A0A2C9V415"/>
<dbReference type="FunFam" id="3.20.20.80:FF:000002">
    <property type="entry name" value="Glucan endo-1,3-beta-glucosidase 3"/>
    <property type="match status" value="1"/>
</dbReference>
<evidence type="ECO:0000313" key="18">
    <source>
        <dbReference type="Proteomes" id="UP000091857"/>
    </source>
</evidence>
<feature type="chain" id="PRO_5012994040" description="glucan endo-1,3-beta-D-glucosidase" evidence="15">
    <location>
        <begin position="25"/>
        <end position="456"/>
    </location>
</feature>
<keyword evidence="7" id="KW-0378">Hydrolase</keyword>
<dbReference type="InterPro" id="IPR017853">
    <property type="entry name" value="GH"/>
</dbReference>
<dbReference type="InterPro" id="IPR044965">
    <property type="entry name" value="Glyco_hydro_17_plant"/>
</dbReference>
<dbReference type="Gene3D" id="3.20.20.80">
    <property type="entry name" value="Glycosidases"/>
    <property type="match status" value="1"/>
</dbReference>
<dbReference type="EC" id="3.2.1.39" evidence="4"/>
<keyword evidence="5" id="KW-0449">Lipoprotein</keyword>
<evidence type="ECO:0000256" key="14">
    <source>
        <dbReference type="SAM" id="MobiDB-lite"/>
    </source>
</evidence>
<name>A0A2C9V415_MANES</name>
<keyword evidence="6 15" id="KW-0732">Signal</keyword>
<dbReference type="InterPro" id="IPR000490">
    <property type="entry name" value="Glyco_hydro_17"/>
</dbReference>
<comment type="similarity">
    <text evidence="3 13">Belongs to the glycosyl hydrolase 17 family.</text>
</comment>
<comment type="caution">
    <text evidence="17">The sequence shown here is derived from an EMBL/GenBank/DDBJ whole genome shotgun (WGS) entry which is preliminary data.</text>
</comment>
<evidence type="ECO:0000313" key="17">
    <source>
        <dbReference type="EMBL" id="OAY38629.1"/>
    </source>
</evidence>
<comment type="catalytic activity">
    <reaction evidence="1">
        <text>Hydrolysis of (1-&gt;3)-beta-D-glucosidic linkages in (1-&gt;3)-beta-D-glucans.</text>
        <dbReference type="EC" id="3.2.1.39"/>
    </reaction>
</comment>
<dbReference type="OrthoDB" id="1938138at2759"/>
<evidence type="ECO:0000256" key="2">
    <source>
        <dbReference type="ARBA" id="ARBA00004609"/>
    </source>
</evidence>
<dbReference type="GO" id="GO:0098552">
    <property type="term" value="C:side of membrane"/>
    <property type="evidence" value="ECO:0007669"/>
    <property type="project" value="UniProtKB-KW"/>
</dbReference>
<evidence type="ECO:0000256" key="11">
    <source>
        <dbReference type="ARBA" id="ARBA00033335"/>
    </source>
</evidence>
<feature type="domain" description="X8" evidence="16">
    <location>
        <begin position="371"/>
        <end position="455"/>
    </location>
</feature>
<evidence type="ECO:0000256" key="9">
    <source>
        <dbReference type="ARBA" id="ARBA00023157"/>
    </source>
</evidence>
<accession>A0A2C9V415</accession>
<evidence type="ECO:0000256" key="12">
    <source>
        <dbReference type="ARBA" id="ARBA00033417"/>
    </source>
</evidence>
<keyword evidence="8" id="KW-0611">Plant defense</keyword>
<dbReference type="PANTHER" id="PTHR32227">
    <property type="entry name" value="GLUCAN ENDO-1,3-BETA-GLUCOSIDASE BG1-RELATED-RELATED"/>
    <property type="match status" value="1"/>
</dbReference>
<feature type="signal peptide" evidence="15">
    <location>
        <begin position="1"/>
        <end position="24"/>
    </location>
</feature>
<evidence type="ECO:0000256" key="1">
    <source>
        <dbReference type="ARBA" id="ARBA00000382"/>
    </source>
</evidence>
<evidence type="ECO:0000256" key="6">
    <source>
        <dbReference type="ARBA" id="ARBA00022729"/>
    </source>
</evidence>
<evidence type="ECO:0000259" key="16">
    <source>
        <dbReference type="SMART" id="SM00768"/>
    </source>
</evidence>
<sequence length="456" mass="50736">MITRAHHLFLLISTILRLSASTFAIGVNYGTLGNDLPPPSQVANFLKTQTIIDSIKIFDSNPDIIRAFANTGITVTISAGNGEIPALANLNNARKWVAVNVSPFHPRTKIKRICVGNEIMASANKAWISNLVPAMWSVHNALLLAGIKDIQVTTPHSLGILSISEPPSAAKFRRGYDRVIFVPMLRFLRQTRSPFMVNPYPYFGYSPQMANYALFKRNQGVRDRFTGITYRNMYDAMLDAVHSAMKKLGYGDVDIVVGETGWPSVCDPGQPACSFQNAAWFNGNLVRRERQRRGTPLMPNRRFETYIFALFNENLKPGPTAEKNFGLFRPDFRPVYDIGIMRNRQLPASGRRRSVRPRVGGSVAPKPTGKRWCVPKSGASAQALQANIDYACSQGVDCRPIQTGGLCFDPNNVWSHASFVMNSFYRTHGARDFACDFSKTGLLTPFDPSRGTCKYI</sequence>
<dbReference type="GO" id="GO:0006952">
    <property type="term" value="P:defense response"/>
    <property type="evidence" value="ECO:0007669"/>
    <property type="project" value="UniProtKB-KW"/>
</dbReference>
<dbReference type="OMA" id="GIYDKYT"/>
<dbReference type="InterPro" id="IPR012946">
    <property type="entry name" value="X8"/>
</dbReference>
<dbReference type="Pfam" id="PF07983">
    <property type="entry name" value="X8"/>
    <property type="match status" value="1"/>
</dbReference>
<evidence type="ECO:0000256" key="10">
    <source>
        <dbReference type="ARBA" id="ARBA00023295"/>
    </source>
</evidence>
<proteinExistence type="inferred from homology"/>
<evidence type="ECO:0000256" key="8">
    <source>
        <dbReference type="ARBA" id="ARBA00022821"/>
    </source>
</evidence>
<keyword evidence="5" id="KW-0336">GPI-anchor</keyword>
<dbReference type="STRING" id="3983.A0A2C9V415"/>
<keyword evidence="5" id="KW-0325">Glycoprotein</keyword>
<dbReference type="Gene3D" id="1.20.58.1040">
    <property type="match status" value="1"/>
</dbReference>
<dbReference type="GO" id="GO:0042973">
    <property type="term" value="F:glucan endo-1,3-beta-D-glucosidase activity"/>
    <property type="evidence" value="ECO:0007669"/>
    <property type="project" value="UniProtKB-EC"/>
</dbReference>
<dbReference type="Pfam" id="PF00332">
    <property type="entry name" value="Glyco_hydro_17"/>
    <property type="match status" value="1"/>
</dbReference>
<dbReference type="FunFam" id="1.20.58.1040:FF:000003">
    <property type="entry name" value="glucan endo-1,3-beta-glucosidase 7"/>
    <property type="match status" value="1"/>
</dbReference>
<keyword evidence="5" id="KW-0472">Membrane</keyword>
<evidence type="ECO:0000256" key="13">
    <source>
        <dbReference type="RuleBase" id="RU004335"/>
    </source>
</evidence>
<evidence type="ECO:0000256" key="15">
    <source>
        <dbReference type="SAM" id="SignalP"/>
    </source>
</evidence>
<keyword evidence="10" id="KW-0326">Glycosidase</keyword>
<dbReference type="SMART" id="SM00768">
    <property type="entry name" value="X8"/>
    <property type="match status" value="1"/>
</dbReference>
<dbReference type="Proteomes" id="UP000091857">
    <property type="component" value="Chromosome 10"/>
</dbReference>
<keyword evidence="9" id="KW-1015">Disulfide bond</keyword>
<keyword evidence="18" id="KW-1185">Reference proteome</keyword>
<dbReference type="GO" id="GO:0005886">
    <property type="term" value="C:plasma membrane"/>
    <property type="evidence" value="ECO:0000318"/>
    <property type="project" value="GO_Central"/>
</dbReference>
<organism evidence="17 18">
    <name type="scientific">Manihot esculenta</name>
    <name type="common">Cassava</name>
    <name type="synonym">Jatropha manihot</name>
    <dbReference type="NCBI Taxonomy" id="3983"/>
    <lineage>
        <taxon>Eukaryota</taxon>
        <taxon>Viridiplantae</taxon>
        <taxon>Streptophyta</taxon>
        <taxon>Embryophyta</taxon>
        <taxon>Tracheophyta</taxon>
        <taxon>Spermatophyta</taxon>
        <taxon>Magnoliopsida</taxon>
        <taxon>eudicotyledons</taxon>
        <taxon>Gunneridae</taxon>
        <taxon>Pentapetalae</taxon>
        <taxon>rosids</taxon>
        <taxon>fabids</taxon>
        <taxon>Malpighiales</taxon>
        <taxon>Euphorbiaceae</taxon>
        <taxon>Crotonoideae</taxon>
        <taxon>Manihoteae</taxon>
        <taxon>Manihot</taxon>
    </lineage>
</organism>